<evidence type="ECO:0000256" key="2">
    <source>
        <dbReference type="SAM" id="Phobius"/>
    </source>
</evidence>
<keyword evidence="4" id="KW-1185">Reference proteome</keyword>
<accession>A0ABQ1ULM9</accession>
<feature type="transmembrane region" description="Helical" evidence="2">
    <location>
        <begin position="49"/>
        <end position="67"/>
    </location>
</feature>
<evidence type="ECO:0000313" key="4">
    <source>
        <dbReference type="Proteomes" id="UP000632273"/>
    </source>
</evidence>
<feature type="transmembrane region" description="Helical" evidence="2">
    <location>
        <begin position="73"/>
        <end position="90"/>
    </location>
</feature>
<proteinExistence type="predicted"/>
<feature type="transmembrane region" description="Helical" evidence="2">
    <location>
        <begin position="123"/>
        <end position="145"/>
    </location>
</feature>
<keyword evidence="2" id="KW-0812">Transmembrane</keyword>
<keyword evidence="2" id="KW-1133">Transmembrane helix</keyword>
<comment type="caution">
    <text evidence="3">The sequence shown here is derived from an EMBL/GenBank/DDBJ whole genome shotgun (WGS) entry which is preliminary data.</text>
</comment>
<keyword evidence="2" id="KW-0472">Membrane</keyword>
<name>A0ABQ1ULM9_9BACT</name>
<evidence type="ECO:0000313" key="3">
    <source>
        <dbReference type="EMBL" id="GGF20339.1"/>
    </source>
</evidence>
<organism evidence="3 4">
    <name type="scientific">Hymenobacter cavernae</name>
    <dbReference type="NCBI Taxonomy" id="2044852"/>
    <lineage>
        <taxon>Bacteria</taxon>
        <taxon>Pseudomonadati</taxon>
        <taxon>Bacteroidota</taxon>
        <taxon>Cytophagia</taxon>
        <taxon>Cytophagales</taxon>
        <taxon>Hymenobacteraceae</taxon>
        <taxon>Hymenobacter</taxon>
    </lineage>
</organism>
<feature type="region of interest" description="Disordered" evidence="1">
    <location>
        <begin position="1"/>
        <end position="20"/>
    </location>
</feature>
<sequence length="208" mass="23912">MELDDLRQRWRRQPTESTPPLTPEAMQAFLAQAADSPLLRIRRNAQYEAAFALLTLLVAVGVVLFVREAYPRVMALWLALVCIGSLYYLYQKLHTVNLLQPAAKALRQQLAQQVNGLRRLVQIYYRLTMLTLLGTFGIGFVMQALRSARTEHSLALIGKLAILLVTYGLISWLAYRLLQRFTRWYLQRVYGQHIDRLESCLHELPAAD</sequence>
<feature type="transmembrane region" description="Helical" evidence="2">
    <location>
        <begin position="157"/>
        <end position="178"/>
    </location>
</feature>
<protein>
    <submittedName>
        <fullName evidence="3">Uncharacterized protein</fullName>
    </submittedName>
</protein>
<reference evidence="4" key="1">
    <citation type="journal article" date="2019" name="Int. J. Syst. Evol. Microbiol.">
        <title>The Global Catalogue of Microorganisms (GCM) 10K type strain sequencing project: providing services to taxonomists for standard genome sequencing and annotation.</title>
        <authorList>
            <consortium name="The Broad Institute Genomics Platform"/>
            <consortium name="The Broad Institute Genome Sequencing Center for Infectious Disease"/>
            <person name="Wu L."/>
            <person name="Ma J."/>
        </authorList>
    </citation>
    <scope>NUCLEOTIDE SEQUENCE [LARGE SCALE GENOMIC DNA]</scope>
    <source>
        <strain evidence="4">CGMCC 1.15197</strain>
    </source>
</reference>
<evidence type="ECO:0000256" key="1">
    <source>
        <dbReference type="SAM" id="MobiDB-lite"/>
    </source>
</evidence>
<dbReference type="Proteomes" id="UP000632273">
    <property type="component" value="Unassembled WGS sequence"/>
</dbReference>
<dbReference type="EMBL" id="BMHT01000006">
    <property type="protein sequence ID" value="GGF20339.1"/>
    <property type="molecule type" value="Genomic_DNA"/>
</dbReference>
<gene>
    <name evidence="3" type="ORF">GCM10011383_34960</name>
</gene>